<dbReference type="GeneID" id="63824364"/>
<feature type="compositionally biased region" description="Low complexity" evidence="1">
    <location>
        <begin position="247"/>
        <end position="268"/>
    </location>
</feature>
<name>A0A165BRH6_9APHY</name>
<evidence type="ECO:0000313" key="3">
    <source>
        <dbReference type="Proteomes" id="UP000076871"/>
    </source>
</evidence>
<dbReference type="STRING" id="1314785.A0A165BRH6"/>
<reference evidence="2 3" key="1">
    <citation type="journal article" date="2016" name="Mol. Biol. Evol.">
        <title>Comparative Genomics of Early-Diverging Mushroom-Forming Fungi Provides Insights into the Origins of Lignocellulose Decay Capabilities.</title>
        <authorList>
            <person name="Nagy L.G."/>
            <person name="Riley R."/>
            <person name="Tritt A."/>
            <person name="Adam C."/>
            <person name="Daum C."/>
            <person name="Floudas D."/>
            <person name="Sun H."/>
            <person name="Yadav J.S."/>
            <person name="Pangilinan J."/>
            <person name="Larsson K.H."/>
            <person name="Matsuura K."/>
            <person name="Barry K."/>
            <person name="Labutti K."/>
            <person name="Kuo R."/>
            <person name="Ohm R.A."/>
            <person name="Bhattacharya S.S."/>
            <person name="Shirouzu T."/>
            <person name="Yoshinaga Y."/>
            <person name="Martin F.M."/>
            <person name="Grigoriev I.V."/>
            <person name="Hibbett D.S."/>
        </authorList>
    </citation>
    <scope>NUCLEOTIDE SEQUENCE [LARGE SCALE GENOMIC DNA]</scope>
    <source>
        <strain evidence="2 3">93-53</strain>
    </source>
</reference>
<protein>
    <submittedName>
        <fullName evidence="2">Uncharacterized protein</fullName>
    </submittedName>
</protein>
<feature type="region of interest" description="Disordered" evidence="1">
    <location>
        <begin position="247"/>
        <end position="607"/>
    </location>
</feature>
<accession>A0A165BRH6</accession>
<evidence type="ECO:0000313" key="2">
    <source>
        <dbReference type="EMBL" id="KZT01520.1"/>
    </source>
</evidence>
<feature type="compositionally biased region" description="Low complexity" evidence="1">
    <location>
        <begin position="507"/>
        <end position="518"/>
    </location>
</feature>
<dbReference type="InParanoid" id="A0A165BRH6"/>
<feature type="compositionally biased region" description="Low complexity" evidence="1">
    <location>
        <begin position="22"/>
        <end position="38"/>
    </location>
</feature>
<feature type="compositionally biased region" description="Basic residues" evidence="1">
    <location>
        <begin position="198"/>
        <end position="214"/>
    </location>
</feature>
<proteinExistence type="predicted"/>
<feature type="compositionally biased region" description="Low complexity" evidence="1">
    <location>
        <begin position="1"/>
        <end position="11"/>
    </location>
</feature>
<dbReference type="Proteomes" id="UP000076871">
    <property type="component" value="Unassembled WGS sequence"/>
</dbReference>
<feature type="compositionally biased region" description="Low complexity" evidence="1">
    <location>
        <begin position="534"/>
        <end position="560"/>
    </location>
</feature>
<keyword evidence="3" id="KW-1185">Reference proteome</keyword>
<feature type="region of interest" description="Disordered" evidence="1">
    <location>
        <begin position="154"/>
        <end position="226"/>
    </location>
</feature>
<dbReference type="EMBL" id="KV427663">
    <property type="protein sequence ID" value="KZT01520.1"/>
    <property type="molecule type" value="Genomic_DNA"/>
</dbReference>
<organism evidence="2 3">
    <name type="scientific">Laetiporus sulphureus 93-53</name>
    <dbReference type="NCBI Taxonomy" id="1314785"/>
    <lineage>
        <taxon>Eukaryota</taxon>
        <taxon>Fungi</taxon>
        <taxon>Dikarya</taxon>
        <taxon>Basidiomycota</taxon>
        <taxon>Agaricomycotina</taxon>
        <taxon>Agaricomycetes</taxon>
        <taxon>Polyporales</taxon>
        <taxon>Laetiporus</taxon>
    </lineage>
</organism>
<feature type="region of interest" description="Disordered" evidence="1">
    <location>
        <begin position="1"/>
        <end position="47"/>
    </location>
</feature>
<sequence length="607" mass="63030">MATPSSSTTTPSPQPIYLQSHTPGAAPPTASTAASNGAVVADKEERDKAVQKFLARAEIGKLTRGLRTRLSYANFKATHNLTRNTLHDLELDAQSQVRVANRASANHHNAAAVAGNSALTPGGSAKTAARKGSMAPPPPVTASAAQSLFASILAPPPPKRARTIHNSEEPPVAAPARPTQPESPSHRGSKAPREGGHPRSKSHKKGGAKGKGRHKEGEDDSEGSAADVDIDMKAAATLTSLLLSSRPSISAAASSPRSSISAGSDSGSTHSYAQYAQSSARTLHATAPMSGESSYSTTQRQARPITPQPPLQGGFRQNLAQPSSVQSEGRGSPKVRKRPIYPAGESGTPHPPSDTEAADSLLFLATSPSPVRASFTRARDTPRTGSNLKGRALFPGQGDGDNNNSHAGGRMPRREETRSWASTTSVGSNDAAPQGSMQRVLANRFTHRPNSAPPAQPSQDVTADHPNVPMEPTITPPTPTIPSTTQLLPPPSTPPRMYASPRPIPSDHPSQPSSQQTPDGKRTANEPEITGNGSFSTSSSVQVSPSSAAAAEALSRLGSAHSGVGRRPFEQHHGANISGMEARKEGANDAAVPSDKNARVDVASTTS</sequence>
<feature type="region of interest" description="Disordered" evidence="1">
    <location>
        <begin position="115"/>
        <end position="142"/>
    </location>
</feature>
<feature type="compositionally biased region" description="Polar residues" evidence="1">
    <location>
        <begin position="269"/>
        <end position="281"/>
    </location>
</feature>
<dbReference type="AlphaFoldDB" id="A0A165BRH6"/>
<evidence type="ECO:0000256" key="1">
    <source>
        <dbReference type="SAM" id="MobiDB-lite"/>
    </source>
</evidence>
<dbReference type="OrthoDB" id="2163387at2759"/>
<feature type="compositionally biased region" description="Polar residues" evidence="1">
    <location>
        <begin position="318"/>
        <end position="329"/>
    </location>
</feature>
<feature type="compositionally biased region" description="Polar residues" evidence="1">
    <location>
        <begin position="419"/>
        <end position="428"/>
    </location>
</feature>
<gene>
    <name evidence="2" type="ORF">LAESUDRAFT_717416</name>
</gene>
<dbReference type="RefSeq" id="XP_040759260.1">
    <property type="nucleotide sequence ID" value="XM_040907335.1"/>
</dbReference>
<feature type="compositionally biased region" description="Polar residues" evidence="1">
    <location>
        <begin position="291"/>
        <end position="301"/>
    </location>
</feature>